<dbReference type="PANTHER" id="PTHR24345">
    <property type="entry name" value="SERINE/THREONINE-PROTEIN KINASE PLK"/>
    <property type="match status" value="1"/>
</dbReference>
<sequence length="308" mass="35650">MFKEGKIVNDKYVIQKSIGKGAFSNCYLASEVPEENESIDSNKKLVLKVSSKPEFEFYNEFVVSSSLEDSPQLLNYKEHSSFIDESEERKYEYLVADFMPNGSMFDYVSNNGFDEDCARFMFKSILKGLESMHENGYAHLDIKLGNILLDSNYQPKICDFGFSQRADKENLMSSKEFGQFGSKKYICPEVHSGEFFDPCKADIFALGVSFFILMIGDYPFMNPSKSDKKYKHMYNKDPSVFWRKHARAKKKMNKGLISNELVDLLSRMMAPDRDQRISISEIKEHPWYLEPSMNMLKVKEYMGHLSSL</sequence>
<evidence type="ECO:0000313" key="10">
    <source>
        <dbReference type="Proteomes" id="UP001295684"/>
    </source>
</evidence>
<reference evidence="9" key="1">
    <citation type="submission" date="2023-07" db="EMBL/GenBank/DDBJ databases">
        <authorList>
            <consortium name="AG Swart"/>
            <person name="Singh M."/>
            <person name="Singh A."/>
            <person name="Seah K."/>
            <person name="Emmerich C."/>
        </authorList>
    </citation>
    <scope>NUCLEOTIDE SEQUENCE</scope>
    <source>
        <strain evidence="9">DP1</strain>
    </source>
</reference>
<dbReference type="GO" id="GO:0005634">
    <property type="term" value="C:nucleus"/>
    <property type="evidence" value="ECO:0007669"/>
    <property type="project" value="TreeGrafter"/>
</dbReference>
<evidence type="ECO:0000256" key="6">
    <source>
        <dbReference type="PROSITE-ProRule" id="PRU10141"/>
    </source>
</evidence>
<dbReference type="AlphaFoldDB" id="A0AAD1XJW2"/>
<keyword evidence="1 7" id="KW-0723">Serine/threonine-protein kinase</keyword>
<dbReference type="Gene3D" id="1.10.510.10">
    <property type="entry name" value="Transferase(Phosphotransferase) domain 1"/>
    <property type="match status" value="1"/>
</dbReference>
<keyword evidence="5 6" id="KW-0067">ATP-binding</keyword>
<dbReference type="PROSITE" id="PS00107">
    <property type="entry name" value="PROTEIN_KINASE_ATP"/>
    <property type="match status" value="1"/>
</dbReference>
<dbReference type="EMBL" id="CAMPGE010015466">
    <property type="protein sequence ID" value="CAI2374086.1"/>
    <property type="molecule type" value="Genomic_DNA"/>
</dbReference>
<dbReference type="GO" id="GO:0005524">
    <property type="term" value="F:ATP binding"/>
    <property type="evidence" value="ECO:0007669"/>
    <property type="project" value="UniProtKB-UniRule"/>
</dbReference>
<evidence type="ECO:0000256" key="2">
    <source>
        <dbReference type="ARBA" id="ARBA00022679"/>
    </source>
</evidence>
<evidence type="ECO:0000313" key="9">
    <source>
        <dbReference type="EMBL" id="CAI2374086.1"/>
    </source>
</evidence>
<dbReference type="InterPro" id="IPR000719">
    <property type="entry name" value="Prot_kinase_dom"/>
</dbReference>
<keyword evidence="2" id="KW-0808">Transferase</keyword>
<feature type="binding site" evidence="6">
    <location>
        <position position="48"/>
    </location>
    <ligand>
        <name>ATP</name>
        <dbReference type="ChEBI" id="CHEBI:30616"/>
    </ligand>
</feature>
<dbReference type="Proteomes" id="UP001295684">
    <property type="component" value="Unassembled WGS sequence"/>
</dbReference>
<name>A0AAD1XJW2_EUPCR</name>
<organism evidence="9 10">
    <name type="scientific">Euplotes crassus</name>
    <dbReference type="NCBI Taxonomy" id="5936"/>
    <lineage>
        <taxon>Eukaryota</taxon>
        <taxon>Sar</taxon>
        <taxon>Alveolata</taxon>
        <taxon>Ciliophora</taxon>
        <taxon>Intramacronucleata</taxon>
        <taxon>Spirotrichea</taxon>
        <taxon>Hypotrichia</taxon>
        <taxon>Euplotida</taxon>
        <taxon>Euplotidae</taxon>
        <taxon>Moneuplotes</taxon>
    </lineage>
</organism>
<evidence type="ECO:0000256" key="7">
    <source>
        <dbReference type="RuleBase" id="RU000304"/>
    </source>
</evidence>
<dbReference type="InterPro" id="IPR008271">
    <property type="entry name" value="Ser/Thr_kinase_AS"/>
</dbReference>
<feature type="domain" description="Protein kinase" evidence="8">
    <location>
        <begin position="12"/>
        <end position="288"/>
    </location>
</feature>
<accession>A0AAD1XJW2</accession>
<evidence type="ECO:0000256" key="5">
    <source>
        <dbReference type="ARBA" id="ARBA00022840"/>
    </source>
</evidence>
<evidence type="ECO:0000256" key="1">
    <source>
        <dbReference type="ARBA" id="ARBA00022527"/>
    </source>
</evidence>
<dbReference type="PROSITE" id="PS50011">
    <property type="entry name" value="PROTEIN_KINASE_DOM"/>
    <property type="match status" value="1"/>
</dbReference>
<comment type="similarity">
    <text evidence="7">Belongs to the protein kinase superfamily.</text>
</comment>
<dbReference type="PROSITE" id="PS00108">
    <property type="entry name" value="PROTEIN_KINASE_ST"/>
    <property type="match status" value="1"/>
</dbReference>
<gene>
    <name evidence="9" type="ORF">ECRASSUSDP1_LOCUS15437</name>
</gene>
<dbReference type="SMART" id="SM00220">
    <property type="entry name" value="S_TKc"/>
    <property type="match status" value="1"/>
</dbReference>
<keyword evidence="10" id="KW-1185">Reference proteome</keyword>
<evidence type="ECO:0000259" key="8">
    <source>
        <dbReference type="PROSITE" id="PS50011"/>
    </source>
</evidence>
<comment type="caution">
    <text evidence="9">The sequence shown here is derived from an EMBL/GenBank/DDBJ whole genome shotgun (WGS) entry which is preliminary data.</text>
</comment>
<keyword evidence="4" id="KW-0418">Kinase</keyword>
<evidence type="ECO:0000256" key="4">
    <source>
        <dbReference type="ARBA" id="ARBA00022777"/>
    </source>
</evidence>
<dbReference type="GO" id="GO:0004674">
    <property type="term" value="F:protein serine/threonine kinase activity"/>
    <property type="evidence" value="ECO:0007669"/>
    <property type="project" value="UniProtKB-KW"/>
</dbReference>
<dbReference type="PANTHER" id="PTHR24345:SF91">
    <property type="entry name" value="SERINE_THREONINE-PROTEIN KINASE PLK4"/>
    <property type="match status" value="1"/>
</dbReference>
<dbReference type="Pfam" id="PF00069">
    <property type="entry name" value="Pkinase"/>
    <property type="match status" value="1"/>
</dbReference>
<proteinExistence type="inferred from homology"/>
<protein>
    <recommendedName>
        <fullName evidence="8">Protein kinase domain-containing protein</fullName>
    </recommendedName>
</protein>
<evidence type="ECO:0000256" key="3">
    <source>
        <dbReference type="ARBA" id="ARBA00022741"/>
    </source>
</evidence>
<keyword evidence="3 6" id="KW-0547">Nucleotide-binding</keyword>
<dbReference type="InterPro" id="IPR017441">
    <property type="entry name" value="Protein_kinase_ATP_BS"/>
</dbReference>
<dbReference type="InterPro" id="IPR011009">
    <property type="entry name" value="Kinase-like_dom_sf"/>
</dbReference>
<dbReference type="SUPFAM" id="SSF56112">
    <property type="entry name" value="Protein kinase-like (PK-like)"/>
    <property type="match status" value="1"/>
</dbReference>